<keyword evidence="9" id="KW-1185">Reference proteome</keyword>
<evidence type="ECO:0000256" key="4">
    <source>
        <dbReference type="ARBA" id="ARBA00035497"/>
    </source>
</evidence>
<evidence type="ECO:0000256" key="5">
    <source>
        <dbReference type="RuleBase" id="RU003888"/>
    </source>
</evidence>
<dbReference type="Pfam" id="PF00828">
    <property type="entry name" value="Ribosomal_L27A"/>
    <property type="match status" value="1"/>
</dbReference>
<proteinExistence type="inferred from homology"/>
<sequence length="102" mass="11184">MPLQRRLPKGGFKNPFRIEYSVVNLDRLLESFPKSESISLEEIYSAGFGKKGMPVKILARGSVSTSVRVEAHKFSKQAIEKITQAGGQAIAMEGEQSAADNE</sequence>
<accession>A0A1G6BMT2</accession>
<dbReference type="EMBL" id="FMXO01000005">
    <property type="protein sequence ID" value="SDB21895.1"/>
    <property type="molecule type" value="Genomic_DNA"/>
</dbReference>
<dbReference type="GO" id="GO:0006412">
    <property type="term" value="P:translation"/>
    <property type="evidence" value="ECO:0007669"/>
    <property type="project" value="InterPro"/>
</dbReference>
<protein>
    <recommendedName>
        <fullName evidence="4 6">50S ribosomal protein L15</fullName>
    </recommendedName>
</protein>
<keyword evidence="2 5" id="KW-0689">Ribosomal protein</keyword>
<evidence type="ECO:0000313" key="9">
    <source>
        <dbReference type="Proteomes" id="UP000198771"/>
    </source>
</evidence>
<dbReference type="InterPro" id="IPR036227">
    <property type="entry name" value="Ribosomal_uL15/eL18_sf"/>
</dbReference>
<evidence type="ECO:0000259" key="7">
    <source>
        <dbReference type="Pfam" id="PF00828"/>
    </source>
</evidence>
<gene>
    <name evidence="8" type="ORF">SAMN05660653_01058</name>
</gene>
<organism evidence="8 9">
    <name type="scientific">Desulfonatronum thiosulfatophilum</name>
    <dbReference type="NCBI Taxonomy" id="617002"/>
    <lineage>
        <taxon>Bacteria</taxon>
        <taxon>Pseudomonadati</taxon>
        <taxon>Thermodesulfobacteriota</taxon>
        <taxon>Desulfovibrionia</taxon>
        <taxon>Desulfovibrionales</taxon>
        <taxon>Desulfonatronaceae</taxon>
        <taxon>Desulfonatronum</taxon>
    </lineage>
</organism>
<dbReference type="PANTHER" id="PTHR12934:SF11">
    <property type="entry name" value="LARGE RIBOSOMAL SUBUNIT PROTEIN UL15M"/>
    <property type="match status" value="1"/>
</dbReference>
<evidence type="ECO:0000256" key="1">
    <source>
        <dbReference type="ARBA" id="ARBA00007320"/>
    </source>
</evidence>
<feature type="domain" description="Large ribosomal subunit protein uL15/eL18" evidence="7">
    <location>
        <begin position="22"/>
        <end position="89"/>
    </location>
</feature>
<dbReference type="InterPro" id="IPR021131">
    <property type="entry name" value="Ribosomal_uL15/eL18"/>
</dbReference>
<dbReference type="AlphaFoldDB" id="A0A1G6BMT2"/>
<dbReference type="InterPro" id="IPR005749">
    <property type="entry name" value="Ribosomal_uL15_bac-type"/>
</dbReference>
<keyword evidence="3 5" id="KW-0687">Ribonucleoprotein</keyword>
<dbReference type="GO" id="GO:0022625">
    <property type="term" value="C:cytosolic large ribosomal subunit"/>
    <property type="evidence" value="ECO:0007669"/>
    <property type="project" value="TreeGrafter"/>
</dbReference>
<evidence type="ECO:0000256" key="2">
    <source>
        <dbReference type="ARBA" id="ARBA00022980"/>
    </source>
</evidence>
<dbReference type="GO" id="GO:0003735">
    <property type="term" value="F:structural constituent of ribosome"/>
    <property type="evidence" value="ECO:0007669"/>
    <property type="project" value="InterPro"/>
</dbReference>
<comment type="similarity">
    <text evidence="1 5">Belongs to the universal ribosomal protein uL15 family.</text>
</comment>
<name>A0A1G6BMT2_9BACT</name>
<reference evidence="8 9" key="1">
    <citation type="submission" date="2016-10" db="EMBL/GenBank/DDBJ databases">
        <authorList>
            <person name="de Groot N.N."/>
        </authorList>
    </citation>
    <scope>NUCLEOTIDE SEQUENCE [LARGE SCALE GENOMIC DNA]</scope>
    <source>
        <strain evidence="8 9">ASO4-2</strain>
    </source>
</reference>
<dbReference type="STRING" id="617002.SAMN05660653_01058"/>
<dbReference type="PROSITE" id="PS00475">
    <property type="entry name" value="RIBOSOMAL_L15"/>
    <property type="match status" value="1"/>
</dbReference>
<dbReference type="PANTHER" id="PTHR12934">
    <property type="entry name" value="50S RIBOSOMAL PROTEIN L15"/>
    <property type="match status" value="1"/>
</dbReference>
<dbReference type="Gene3D" id="3.100.10.10">
    <property type="match status" value="1"/>
</dbReference>
<dbReference type="SUPFAM" id="SSF52080">
    <property type="entry name" value="Ribosomal proteins L15p and L18e"/>
    <property type="match status" value="1"/>
</dbReference>
<evidence type="ECO:0000256" key="6">
    <source>
        <dbReference type="RuleBase" id="RU003889"/>
    </source>
</evidence>
<evidence type="ECO:0000256" key="3">
    <source>
        <dbReference type="ARBA" id="ARBA00023274"/>
    </source>
</evidence>
<dbReference type="InterPro" id="IPR001196">
    <property type="entry name" value="Ribosomal_uL15_CS"/>
</dbReference>
<dbReference type="Proteomes" id="UP000198771">
    <property type="component" value="Unassembled WGS sequence"/>
</dbReference>
<evidence type="ECO:0000313" key="8">
    <source>
        <dbReference type="EMBL" id="SDB21895.1"/>
    </source>
</evidence>